<sequence>MERWLIGVDLGGTSTKLALLNTYGEIQHKWEIPTDNSEEGRNITVNIAKSIDEKLEEWSIEKSQVQGIGMGAPGPVDLDAGIVYHSVNLGWQDNYPVKDLLEVETGLSVVVDNDANCAALGEMWKGAGNGGKDLVCVTLGTGVGGGVIANGDIVQGVAGSGGEIGHITVIPEGGAPCNCGKTGCLETIASATGIVRQATEKIKINENMESELLSIYQTAGAITAKDVFDTARSGDKLSLEVLKETAFHLGFVLANIANTLNPEKIVLGGGVSKAGDILLKPVIEHFQKYAFPGVRNTTTIDLAILGNDAGVIGAAWLAKNK</sequence>
<protein>
    <recommendedName>
        <fullName evidence="3">Glucokinase</fullName>
        <ecNumber evidence="2">2.7.1.2</ecNumber>
    </recommendedName>
    <alternativeName>
        <fullName evidence="8">Glucose kinase</fullName>
    </alternativeName>
</protein>
<dbReference type="GO" id="GO:0005524">
    <property type="term" value="F:ATP binding"/>
    <property type="evidence" value="ECO:0007669"/>
    <property type="project" value="UniProtKB-KW"/>
</dbReference>
<keyword evidence="7" id="KW-0067">ATP-binding</keyword>
<keyword evidence="6 9" id="KW-0418">Kinase</keyword>
<proteinExistence type="inferred from homology"/>
<dbReference type="NCBIfam" id="TIGR00744">
    <property type="entry name" value="ROK_glcA_fam"/>
    <property type="match status" value="1"/>
</dbReference>
<reference evidence="9 10" key="1">
    <citation type="journal article" date="2014" name="Arch. Microbiol.">
        <title>Bacillus mesophilum sp. nov., strain IITR-54T, a novel 4-chlorobiphenyl dechlorinating bacterium.</title>
        <authorList>
            <person name="Manickam N."/>
            <person name="Singh N.K."/>
            <person name="Bajaj A."/>
            <person name="Kumar R.M."/>
            <person name="Kaur G."/>
            <person name="Kaur N."/>
            <person name="Bala M."/>
            <person name="Kumar A."/>
            <person name="Mayilraj S."/>
        </authorList>
    </citation>
    <scope>NUCLEOTIDE SEQUENCE [LARGE SCALE GENOMIC DNA]</scope>
    <source>
        <strain evidence="9 10">IITR-54</strain>
    </source>
</reference>
<evidence type="ECO:0000256" key="2">
    <source>
        <dbReference type="ARBA" id="ARBA00012323"/>
    </source>
</evidence>
<dbReference type="SUPFAM" id="SSF53067">
    <property type="entry name" value="Actin-like ATPase domain"/>
    <property type="match status" value="1"/>
</dbReference>
<dbReference type="Gene3D" id="3.30.420.40">
    <property type="match status" value="2"/>
</dbReference>
<keyword evidence="5" id="KW-0547">Nucleotide-binding</keyword>
<name>A0A7V7UZ04_9BACI</name>
<organism evidence="9 10">
    <name type="scientific">Bacillus mesophilum</name>
    <dbReference type="NCBI Taxonomy" id="1071718"/>
    <lineage>
        <taxon>Bacteria</taxon>
        <taxon>Bacillati</taxon>
        <taxon>Bacillota</taxon>
        <taxon>Bacilli</taxon>
        <taxon>Bacillales</taxon>
        <taxon>Bacillaceae</taxon>
        <taxon>Bacillus</taxon>
    </lineage>
</organism>
<evidence type="ECO:0000313" key="10">
    <source>
        <dbReference type="Proteomes" id="UP000441354"/>
    </source>
</evidence>
<evidence type="ECO:0000256" key="7">
    <source>
        <dbReference type="ARBA" id="ARBA00022840"/>
    </source>
</evidence>
<accession>A0A7V7UZ04</accession>
<dbReference type="OrthoDB" id="9810372at2"/>
<evidence type="ECO:0000256" key="1">
    <source>
        <dbReference type="ARBA" id="ARBA00006479"/>
    </source>
</evidence>
<dbReference type="GO" id="GO:0005737">
    <property type="term" value="C:cytoplasm"/>
    <property type="evidence" value="ECO:0007669"/>
    <property type="project" value="InterPro"/>
</dbReference>
<dbReference type="EMBL" id="WBOT01000002">
    <property type="protein sequence ID" value="KAB2333857.1"/>
    <property type="molecule type" value="Genomic_DNA"/>
</dbReference>
<dbReference type="InterPro" id="IPR043129">
    <property type="entry name" value="ATPase_NBD"/>
</dbReference>
<gene>
    <name evidence="9" type="ORF">F7732_07165</name>
</gene>
<dbReference type="InterPro" id="IPR004654">
    <property type="entry name" value="ROK_glcA"/>
</dbReference>
<dbReference type="PANTHER" id="PTHR18964">
    <property type="entry name" value="ROK (REPRESSOR, ORF, KINASE) FAMILY"/>
    <property type="match status" value="1"/>
</dbReference>
<dbReference type="Proteomes" id="UP000441354">
    <property type="component" value="Unassembled WGS sequence"/>
</dbReference>
<evidence type="ECO:0000313" key="9">
    <source>
        <dbReference type="EMBL" id="KAB2333857.1"/>
    </source>
</evidence>
<evidence type="ECO:0000256" key="8">
    <source>
        <dbReference type="ARBA" id="ARBA00032386"/>
    </source>
</evidence>
<evidence type="ECO:0000256" key="5">
    <source>
        <dbReference type="ARBA" id="ARBA00022741"/>
    </source>
</evidence>
<dbReference type="GO" id="GO:0006096">
    <property type="term" value="P:glycolytic process"/>
    <property type="evidence" value="ECO:0007669"/>
    <property type="project" value="InterPro"/>
</dbReference>
<dbReference type="PROSITE" id="PS01125">
    <property type="entry name" value="ROK"/>
    <property type="match status" value="1"/>
</dbReference>
<dbReference type="InterPro" id="IPR049874">
    <property type="entry name" value="ROK_cs"/>
</dbReference>
<dbReference type="PANTHER" id="PTHR18964:SF149">
    <property type="entry name" value="BIFUNCTIONAL UDP-N-ACETYLGLUCOSAMINE 2-EPIMERASE_N-ACETYLMANNOSAMINE KINASE"/>
    <property type="match status" value="1"/>
</dbReference>
<comment type="caution">
    <text evidence="9">The sequence shown here is derived from an EMBL/GenBank/DDBJ whole genome shotgun (WGS) entry which is preliminary data.</text>
</comment>
<dbReference type="Pfam" id="PF00480">
    <property type="entry name" value="ROK"/>
    <property type="match status" value="1"/>
</dbReference>
<comment type="similarity">
    <text evidence="1">Belongs to the ROK (NagC/XylR) family.</text>
</comment>
<dbReference type="InterPro" id="IPR000600">
    <property type="entry name" value="ROK"/>
</dbReference>
<evidence type="ECO:0000256" key="3">
    <source>
        <dbReference type="ARBA" id="ARBA00014701"/>
    </source>
</evidence>
<keyword evidence="10" id="KW-1185">Reference proteome</keyword>
<dbReference type="AlphaFoldDB" id="A0A7V7UZ04"/>
<dbReference type="CDD" id="cd24062">
    <property type="entry name" value="ASKHA_NBD_ROK_BsGLK-like"/>
    <property type="match status" value="1"/>
</dbReference>
<dbReference type="RefSeq" id="WP_151573232.1">
    <property type="nucleotide sequence ID" value="NZ_WBOT01000002.1"/>
</dbReference>
<dbReference type="EC" id="2.7.1.2" evidence="2"/>
<dbReference type="GO" id="GO:0004340">
    <property type="term" value="F:glucokinase activity"/>
    <property type="evidence" value="ECO:0007669"/>
    <property type="project" value="UniProtKB-EC"/>
</dbReference>
<evidence type="ECO:0000256" key="4">
    <source>
        <dbReference type="ARBA" id="ARBA00022679"/>
    </source>
</evidence>
<evidence type="ECO:0000256" key="6">
    <source>
        <dbReference type="ARBA" id="ARBA00022777"/>
    </source>
</evidence>
<keyword evidence="4 9" id="KW-0808">Transferase</keyword>